<protein>
    <submittedName>
        <fullName evidence="1">Uncharacterized protein</fullName>
    </submittedName>
</protein>
<evidence type="ECO:0000313" key="2">
    <source>
        <dbReference type="Proteomes" id="UP001498398"/>
    </source>
</evidence>
<dbReference type="Proteomes" id="UP001498398">
    <property type="component" value="Unassembled WGS sequence"/>
</dbReference>
<name>A0ABR1J866_9AGAR</name>
<reference evidence="1 2" key="1">
    <citation type="submission" date="2024-01" db="EMBL/GenBank/DDBJ databases">
        <title>A draft genome for the cacao thread blight pathogen Marasmiellus scandens.</title>
        <authorList>
            <person name="Baruah I.K."/>
            <person name="Leung J."/>
            <person name="Bukari Y."/>
            <person name="Amoako-Attah I."/>
            <person name="Meinhardt L.W."/>
            <person name="Bailey B.A."/>
            <person name="Cohen S.P."/>
        </authorList>
    </citation>
    <scope>NUCLEOTIDE SEQUENCE [LARGE SCALE GENOMIC DNA]</scope>
    <source>
        <strain evidence="1 2">GH-19</strain>
    </source>
</reference>
<dbReference type="EMBL" id="JBANRG010000036">
    <property type="protein sequence ID" value="KAK7449266.1"/>
    <property type="molecule type" value="Genomic_DNA"/>
</dbReference>
<evidence type="ECO:0000313" key="1">
    <source>
        <dbReference type="EMBL" id="KAK7449266.1"/>
    </source>
</evidence>
<proteinExistence type="predicted"/>
<organism evidence="1 2">
    <name type="scientific">Marasmiellus scandens</name>
    <dbReference type="NCBI Taxonomy" id="2682957"/>
    <lineage>
        <taxon>Eukaryota</taxon>
        <taxon>Fungi</taxon>
        <taxon>Dikarya</taxon>
        <taxon>Basidiomycota</taxon>
        <taxon>Agaricomycotina</taxon>
        <taxon>Agaricomycetes</taxon>
        <taxon>Agaricomycetidae</taxon>
        <taxon>Agaricales</taxon>
        <taxon>Marasmiineae</taxon>
        <taxon>Omphalotaceae</taxon>
        <taxon>Marasmiellus</taxon>
    </lineage>
</organism>
<comment type="caution">
    <text evidence="1">The sequence shown here is derived from an EMBL/GenBank/DDBJ whole genome shotgun (WGS) entry which is preliminary data.</text>
</comment>
<gene>
    <name evidence="1" type="ORF">VKT23_013410</name>
</gene>
<accession>A0ABR1J866</accession>
<sequence length="96" mass="11042">MQLQLPSSLTAWRNRRDGVHLWESLRPFFTSTGLELWKHGHFDISRAPSGELARYPNGYVFAHTKRQDPNNQEPPYLGAQRSFQLKAGSNSYIPKS</sequence>
<keyword evidence="2" id="KW-1185">Reference proteome</keyword>